<dbReference type="EMBL" id="MN740826">
    <property type="protein sequence ID" value="QHU13807.1"/>
    <property type="molecule type" value="Genomic_DNA"/>
</dbReference>
<organism evidence="1">
    <name type="scientific">viral metagenome</name>
    <dbReference type="NCBI Taxonomy" id="1070528"/>
    <lineage>
        <taxon>unclassified sequences</taxon>
        <taxon>metagenomes</taxon>
        <taxon>organismal metagenomes</taxon>
    </lineage>
</organism>
<proteinExistence type="predicted"/>
<sequence>MTSASTPVKFPTNLYQLIEETFKLYEERHAGDAPVMGDMSVASLEYVANETTAVADNNSYANCLISLLKKYHLWPMMKVKKFKGRSDIVLLHNTYIRNNVDNFKELYEQCRSIVLDFSLNCNNNIVVTYANSIPERINYNTYISTLASSDDKVYEAYDGTIITVYNYKDEWYFGTSSCPDANSSKFSHPTKKHGNMFDEILYKYFRHHLSAEDAGDAAAVSAKLRSLFVQHLDPAMAYEFIIVHHENKHIIDYTGLLGENYMEMFHINTKHRCSLTENDIMSSIIPSLLEVGVKYPLPFNNIQEAYAHINTTPYSYGLIVKKTITDGSSGKVKLYKISTDAINYREETDPCHPNIWMNILSVYMKNKTEYTIKDYIANYNPYINLPVDNNGQKIDPTYLVHTIISTIKDSLYSYYKATTVYYPNYNRYKMNKEMDKQFPPIIQYHLAQLRNLQVNTYKTKMINMGNVYHYICQCNDINNIKTLIQFFASNPINEMSPRTSMCFAIMTSLIS</sequence>
<reference evidence="1" key="1">
    <citation type="journal article" date="2020" name="Nature">
        <title>Giant virus diversity and host interactions through global metagenomics.</title>
        <authorList>
            <person name="Schulz F."/>
            <person name="Roux S."/>
            <person name="Paez-Espino D."/>
            <person name="Jungbluth S."/>
            <person name="Walsh D.A."/>
            <person name="Denef V.J."/>
            <person name="McMahon K.D."/>
            <person name="Konstantinidis K.T."/>
            <person name="Eloe-Fadrosh E.A."/>
            <person name="Kyrpides N.C."/>
            <person name="Woyke T."/>
        </authorList>
    </citation>
    <scope>NUCLEOTIDE SEQUENCE</scope>
    <source>
        <strain evidence="1">GVMAG-S-1101178-73</strain>
    </source>
</reference>
<name>A0A6C0KAS7_9ZZZZ</name>
<dbReference type="AlphaFoldDB" id="A0A6C0KAS7"/>
<accession>A0A6C0KAS7</accession>
<evidence type="ECO:0000313" key="1">
    <source>
        <dbReference type="EMBL" id="QHU13807.1"/>
    </source>
</evidence>
<protein>
    <submittedName>
        <fullName evidence="1">Uncharacterized protein</fullName>
    </submittedName>
</protein>